<feature type="binding site" evidence="7">
    <location>
        <position position="124"/>
    </location>
    <ligand>
        <name>ATP</name>
        <dbReference type="ChEBI" id="CHEBI:30616"/>
    </ligand>
</feature>
<reference evidence="12 14" key="2">
    <citation type="submission" date="2019-04" db="EMBL/GenBank/DDBJ databases">
        <title>Draft genome sequence data and analysis of a Fermenting Bacterium, Geotoga petraea strain HO-Geo1, isolated from heavy-oil petroleum reservoir in Russia.</title>
        <authorList>
            <person name="Grouzdev D.S."/>
            <person name="Semenova E.M."/>
            <person name="Sokolova D.S."/>
            <person name="Tourova T.P."/>
            <person name="Poltaraus A.B."/>
            <person name="Nazina T.N."/>
        </authorList>
    </citation>
    <scope>NUCLEOTIDE SEQUENCE [LARGE SCALE GENOMIC DNA]</scope>
    <source>
        <strain evidence="12 14">HO-Geo1</strain>
    </source>
</reference>
<accession>A0A1G6I4F2</accession>
<comment type="subcellular location">
    <subcellularLocation>
        <location evidence="7 9">Cytoplasm</location>
    </subcellularLocation>
</comment>
<comment type="subunit">
    <text evidence="7 9">Monomer.</text>
</comment>
<dbReference type="NCBIfam" id="NF011100">
    <property type="entry name" value="PRK14527.1"/>
    <property type="match status" value="1"/>
</dbReference>
<keyword evidence="5 7" id="KW-0547">Nucleotide-binding</keyword>
<dbReference type="FunFam" id="3.40.50.300:FF:000106">
    <property type="entry name" value="Adenylate kinase mitochondrial"/>
    <property type="match status" value="1"/>
</dbReference>
<dbReference type="InterPro" id="IPR006259">
    <property type="entry name" value="Adenyl_kin_sub"/>
</dbReference>
<dbReference type="InterPro" id="IPR027417">
    <property type="entry name" value="P-loop_NTPase"/>
</dbReference>
<feature type="binding site" evidence="7">
    <location>
        <begin position="10"/>
        <end position="15"/>
    </location>
    <ligand>
        <name>ATP</name>
        <dbReference type="ChEBI" id="CHEBI:30616"/>
    </ligand>
</feature>
<feature type="binding site" evidence="7">
    <location>
        <begin position="57"/>
        <end position="59"/>
    </location>
    <ligand>
        <name>AMP</name>
        <dbReference type="ChEBI" id="CHEBI:456215"/>
    </ligand>
</feature>
<feature type="binding site" evidence="7">
    <location>
        <position position="157"/>
    </location>
    <ligand>
        <name>AMP</name>
        <dbReference type="ChEBI" id="CHEBI:456215"/>
    </ligand>
</feature>
<feature type="binding site" evidence="7">
    <location>
        <position position="196"/>
    </location>
    <ligand>
        <name>ATP</name>
        <dbReference type="ChEBI" id="CHEBI:30616"/>
    </ligand>
</feature>
<feature type="binding site" evidence="7">
    <location>
        <position position="150"/>
    </location>
    <ligand>
        <name>Zn(2+)</name>
        <dbReference type="ChEBI" id="CHEBI:29105"/>
        <note>structural</note>
    </ligand>
</feature>
<dbReference type="CDD" id="cd01428">
    <property type="entry name" value="ADK"/>
    <property type="match status" value="1"/>
</dbReference>
<dbReference type="OrthoDB" id="9805030at2"/>
<dbReference type="InterPro" id="IPR007862">
    <property type="entry name" value="Adenylate_kinase_lid-dom"/>
</dbReference>
<organism evidence="11 13">
    <name type="scientific">Geotoga petraea</name>
    <dbReference type="NCBI Taxonomy" id="28234"/>
    <lineage>
        <taxon>Bacteria</taxon>
        <taxon>Thermotogati</taxon>
        <taxon>Thermotogota</taxon>
        <taxon>Thermotogae</taxon>
        <taxon>Petrotogales</taxon>
        <taxon>Petrotogaceae</taxon>
        <taxon>Geotoga</taxon>
    </lineage>
</organism>
<dbReference type="PANTHER" id="PTHR23359">
    <property type="entry name" value="NUCLEOTIDE KINASE"/>
    <property type="match status" value="1"/>
</dbReference>
<keyword evidence="2 7" id="KW-0808">Transferase</keyword>
<evidence type="ECO:0000256" key="7">
    <source>
        <dbReference type="HAMAP-Rule" id="MF_00235"/>
    </source>
</evidence>
<evidence type="ECO:0000256" key="5">
    <source>
        <dbReference type="ARBA" id="ARBA00022741"/>
    </source>
</evidence>
<dbReference type="GO" id="GO:0005524">
    <property type="term" value="F:ATP binding"/>
    <property type="evidence" value="ECO:0007669"/>
    <property type="project" value="UniProtKB-UniRule"/>
</dbReference>
<dbReference type="AlphaFoldDB" id="A0A1G6I4F2"/>
<comment type="function">
    <text evidence="7">Catalyzes the reversible transfer of the terminal phosphate group between ATP and AMP. Plays an important role in cellular energy homeostasis and in adenine nucleotide metabolism.</text>
</comment>
<protein>
    <recommendedName>
        <fullName evidence="7 9">Adenylate kinase</fullName>
        <shortName evidence="7">AK</shortName>
        <ecNumber evidence="7 9">2.7.4.3</ecNumber>
    </recommendedName>
    <alternativeName>
        <fullName evidence="7">ATP-AMP transphosphorylase</fullName>
    </alternativeName>
    <alternativeName>
        <fullName evidence="7">ATP:AMP phosphotransferase</fullName>
    </alternativeName>
    <alternativeName>
        <fullName evidence="7">Adenylate monophosphate kinase</fullName>
    </alternativeName>
</protein>
<keyword evidence="13" id="KW-1185">Reference proteome</keyword>
<feature type="region of interest" description="NMP" evidence="7">
    <location>
        <begin position="30"/>
        <end position="59"/>
    </location>
</feature>
<dbReference type="EMBL" id="FMYV01000001">
    <property type="protein sequence ID" value="SDC01422.1"/>
    <property type="molecule type" value="Genomic_DNA"/>
</dbReference>
<feature type="binding site" evidence="7">
    <location>
        <position position="36"/>
    </location>
    <ligand>
        <name>AMP</name>
        <dbReference type="ChEBI" id="CHEBI:456215"/>
    </ligand>
</feature>
<dbReference type="NCBIfam" id="NF001381">
    <property type="entry name" value="PRK00279.1-3"/>
    <property type="match status" value="1"/>
</dbReference>
<dbReference type="STRING" id="28234.SAMN04488588_0243"/>
<dbReference type="PROSITE" id="PS00113">
    <property type="entry name" value="ADENYLATE_KINASE"/>
    <property type="match status" value="1"/>
</dbReference>
<dbReference type="GO" id="GO:0044209">
    <property type="term" value="P:AMP salvage"/>
    <property type="evidence" value="ECO:0007669"/>
    <property type="project" value="UniProtKB-UniRule"/>
</dbReference>
<dbReference type="InterPro" id="IPR000850">
    <property type="entry name" value="Adenylat/UMP-CMP_kin"/>
</dbReference>
<dbReference type="Proteomes" id="UP000297288">
    <property type="component" value="Unassembled WGS sequence"/>
</dbReference>
<keyword evidence="6 7" id="KW-0418">Kinase</keyword>
<feature type="binding site" evidence="7">
    <location>
        <position position="147"/>
    </location>
    <ligand>
        <name>Zn(2+)</name>
        <dbReference type="ChEBI" id="CHEBI:29105"/>
        <note>structural</note>
    </ligand>
</feature>
<dbReference type="GO" id="GO:0005737">
    <property type="term" value="C:cytoplasm"/>
    <property type="evidence" value="ECO:0007669"/>
    <property type="project" value="UniProtKB-SubCell"/>
</dbReference>
<evidence type="ECO:0000256" key="1">
    <source>
        <dbReference type="ARBA" id="ARBA00022490"/>
    </source>
</evidence>
<evidence type="ECO:0000256" key="4">
    <source>
        <dbReference type="ARBA" id="ARBA00022727"/>
    </source>
</evidence>
<keyword evidence="7 9" id="KW-0067">ATP-binding</keyword>
<dbReference type="HAMAP" id="MF_00235">
    <property type="entry name" value="Adenylate_kinase_Adk"/>
    <property type="match status" value="1"/>
</dbReference>
<dbReference type="SUPFAM" id="SSF52540">
    <property type="entry name" value="P-loop containing nucleoside triphosphate hydrolases"/>
    <property type="match status" value="1"/>
</dbReference>
<evidence type="ECO:0000256" key="8">
    <source>
        <dbReference type="RuleBase" id="RU003330"/>
    </source>
</evidence>
<dbReference type="UniPathway" id="UPA00588">
    <property type="reaction ID" value="UER00649"/>
</dbReference>
<gene>
    <name evidence="7" type="primary">adk</name>
    <name evidence="12" type="ORF">E4650_02510</name>
    <name evidence="11" type="ORF">SAMN04488588_0243</name>
</gene>
<evidence type="ECO:0000256" key="2">
    <source>
        <dbReference type="ARBA" id="ARBA00022679"/>
    </source>
</evidence>
<dbReference type="Pfam" id="PF05191">
    <property type="entry name" value="ADK_lid"/>
    <property type="match status" value="1"/>
</dbReference>
<comment type="similarity">
    <text evidence="7 8">Belongs to the adenylate kinase family.</text>
</comment>
<evidence type="ECO:0000256" key="3">
    <source>
        <dbReference type="ARBA" id="ARBA00022723"/>
    </source>
</evidence>
<comment type="catalytic activity">
    <reaction evidence="7 9">
        <text>AMP + ATP = 2 ADP</text>
        <dbReference type="Rhea" id="RHEA:12973"/>
        <dbReference type="ChEBI" id="CHEBI:30616"/>
        <dbReference type="ChEBI" id="CHEBI:456215"/>
        <dbReference type="ChEBI" id="CHEBI:456216"/>
        <dbReference type="EC" id="2.7.4.3"/>
    </reaction>
</comment>
<evidence type="ECO:0000313" key="11">
    <source>
        <dbReference type="EMBL" id="SDC01422.1"/>
    </source>
</evidence>
<dbReference type="Proteomes" id="UP000199322">
    <property type="component" value="Unassembled WGS sequence"/>
</dbReference>
<feature type="domain" description="Adenylate kinase active site lid" evidence="10">
    <location>
        <begin position="124"/>
        <end position="159"/>
    </location>
</feature>
<evidence type="ECO:0000256" key="9">
    <source>
        <dbReference type="RuleBase" id="RU003331"/>
    </source>
</evidence>
<comment type="domain">
    <text evidence="7">Consists of three domains, a large central CORE domain and two small peripheral domains, NMPbind and LID, which undergo movements during catalysis. The LID domain closes over the site of phosphoryl transfer upon ATP binding. Assembling and dissambling the active center during each catalytic cycle provides an effective means to prevent ATP hydrolysis. Some bacteria have evolved a zinc-coordinating structure that stabilizes the LID domain.</text>
</comment>
<proteinExistence type="inferred from homology"/>
<dbReference type="NCBIfam" id="TIGR01351">
    <property type="entry name" value="adk"/>
    <property type="match status" value="1"/>
</dbReference>
<evidence type="ECO:0000256" key="6">
    <source>
        <dbReference type="ARBA" id="ARBA00022777"/>
    </source>
</evidence>
<feature type="binding site" evidence="7">
    <location>
        <begin position="133"/>
        <end position="134"/>
    </location>
    <ligand>
        <name>ATP</name>
        <dbReference type="ChEBI" id="CHEBI:30616"/>
    </ligand>
</feature>
<evidence type="ECO:0000259" key="10">
    <source>
        <dbReference type="Pfam" id="PF05191"/>
    </source>
</evidence>
<dbReference type="GO" id="GO:0004017">
    <property type="term" value="F:AMP kinase activity"/>
    <property type="evidence" value="ECO:0007669"/>
    <property type="project" value="UniProtKB-UniRule"/>
</dbReference>
<keyword evidence="3 7" id="KW-0479">Metal-binding</keyword>
<dbReference type="EMBL" id="SRME01000001">
    <property type="protein sequence ID" value="TGG89086.1"/>
    <property type="molecule type" value="Genomic_DNA"/>
</dbReference>
<feature type="binding site" evidence="7">
    <location>
        <position position="89"/>
    </location>
    <ligand>
        <name>AMP</name>
        <dbReference type="ChEBI" id="CHEBI:456215"/>
    </ligand>
</feature>
<feature type="binding site" evidence="7">
    <location>
        <begin position="82"/>
        <end position="85"/>
    </location>
    <ligand>
        <name>AMP</name>
        <dbReference type="ChEBI" id="CHEBI:456215"/>
    </ligand>
</feature>
<feature type="binding site" evidence="7">
    <location>
        <position position="127"/>
    </location>
    <ligand>
        <name>Zn(2+)</name>
        <dbReference type="ChEBI" id="CHEBI:29105"/>
        <note>structural</note>
    </ligand>
</feature>
<sequence length="218" mass="24744">MKLIFFGPPGAGKGTQAQKTSEEFGIPQVSTGDILREAVKNETELGKKVKDILERGDLVSDDIINKLVKEKVVHMDSFILDGYPRTIDQAKFLDKALSEANKNIDSIILIDVSEEEVVKRISNRRVCPVCGKVYNLITLKPKEDMKCDIDGAKLIQREDDKEETVRDRYRVYKKNTEPVIEYYKKNKKIFTIDGSKDINTVTKELFNILRGASSDDNN</sequence>
<dbReference type="EC" id="2.7.4.3" evidence="7 9"/>
<reference evidence="11 13" key="1">
    <citation type="submission" date="2016-10" db="EMBL/GenBank/DDBJ databases">
        <authorList>
            <person name="de Groot N.N."/>
        </authorList>
    </citation>
    <scope>NUCLEOTIDE SEQUENCE [LARGE SCALE GENOMIC DNA]</scope>
    <source>
        <strain evidence="11 13">WG14</strain>
    </source>
</reference>
<evidence type="ECO:0000313" key="13">
    <source>
        <dbReference type="Proteomes" id="UP000199322"/>
    </source>
</evidence>
<feature type="region of interest" description="LID" evidence="7">
    <location>
        <begin position="123"/>
        <end position="160"/>
    </location>
</feature>
<comment type="pathway">
    <text evidence="7">Purine metabolism; AMP biosynthesis via salvage pathway; AMP from ADP: step 1/1.</text>
</comment>
<dbReference type="Pfam" id="PF00406">
    <property type="entry name" value="ADK"/>
    <property type="match status" value="1"/>
</dbReference>
<keyword evidence="1 7" id="KW-0963">Cytoplasm</keyword>
<keyword evidence="4 7" id="KW-0545">Nucleotide biosynthesis</keyword>
<feature type="binding site" evidence="7">
    <location>
        <position position="31"/>
    </location>
    <ligand>
        <name>AMP</name>
        <dbReference type="ChEBI" id="CHEBI:456215"/>
    </ligand>
</feature>
<feature type="binding site" evidence="7">
    <location>
        <position position="130"/>
    </location>
    <ligand>
        <name>Zn(2+)</name>
        <dbReference type="ChEBI" id="CHEBI:29105"/>
        <note>structural</note>
    </ligand>
</feature>
<evidence type="ECO:0000313" key="14">
    <source>
        <dbReference type="Proteomes" id="UP000297288"/>
    </source>
</evidence>
<dbReference type="NCBIfam" id="NF001380">
    <property type="entry name" value="PRK00279.1-2"/>
    <property type="match status" value="1"/>
</dbReference>
<evidence type="ECO:0000313" key="12">
    <source>
        <dbReference type="EMBL" id="TGG89086.1"/>
    </source>
</evidence>
<dbReference type="Gene3D" id="3.40.50.300">
    <property type="entry name" value="P-loop containing nucleotide triphosphate hydrolases"/>
    <property type="match status" value="1"/>
</dbReference>
<name>A0A1G6I4F2_9BACT</name>
<feature type="binding site" evidence="7">
    <location>
        <position position="168"/>
    </location>
    <ligand>
        <name>AMP</name>
        <dbReference type="ChEBI" id="CHEBI:456215"/>
    </ligand>
</feature>
<keyword evidence="7" id="KW-0862">Zinc</keyword>
<dbReference type="PRINTS" id="PR00094">
    <property type="entry name" value="ADENYLTKNASE"/>
</dbReference>
<dbReference type="InterPro" id="IPR033690">
    <property type="entry name" value="Adenylat_kinase_CS"/>
</dbReference>
<dbReference type="GO" id="GO:0008270">
    <property type="term" value="F:zinc ion binding"/>
    <property type="evidence" value="ECO:0007669"/>
    <property type="project" value="UniProtKB-UniRule"/>
</dbReference>
<dbReference type="RefSeq" id="WP_091402054.1">
    <property type="nucleotide sequence ID" value="NZ_FMYV01000001.1"/>
</dbReference>